<reference evidence="1 2" key="1">
    <citation type="submission" date="2023-09" db="EMBL/GenBank/DDBJ databases">
        <authorList>
            <person name="Golyshina O.V."/>
            <person name="Lunev E.A."/>
            <person name="Bargiela R."/>
            <person name="Gaines M.C."/>
            <person name="Daum B."/>
            <person name="Bale N.J."/>
            <person name="Koenen M."/>
            <person name="Sinninghe Damst J.S."/>
            <person name="Yakimov M."/>
            <person name="Golyshin P.N."/>
        </authorList>
    </citation>
    <scope>NUCLEOTIDE SEQUENCE [LARGE SCALE GENOMIC DNA]</scope>
    <source>
        <strain evidence="1 2">M1</strain>
    </source>
</reference>
<evidence type="ECO:0000313" key="1">
    <source>
        <dbReference type="EMBL" id="WYY00127.1"/>
    </source>
</evidence>
<evidence type="ECO:0000313" key="2">
    <source>
        <dbReference type="Proteomes" id="UP001451606"/>
    </source>
</evidence>
<proteinExistence type="predicted"/>
<gene>
    <name evidence="1" type="ORF">OXIME_000682</name>
</gene>
<dbReference type="KEGG" id="omr:OXIME_000682"/>
<sequence length="116" mass="13429">MKISEGDYYDLITYMAGLFGIKKLPEVSIDKYRIKFGKASLVKSADTGEVMHIDRFPEKHERDRIKSLSLEVSGITPGNKLNVIINWDFVEFTPEADIKAAREFLEVMDRSTFRYF</sequence>
<keyword evidence="2" id="KW-1185">Reference proteome</keyword>
<dbReference type="AlphaFoldDB" id="A0AAX4NH57"/>
<dbReference type="Proteomes" id="UP001451606">
    <property type="component" value="Chromosome"/>
</dbReference>
<accession>A0AAX4NH57</accession>
<organism evidence="1 2">
    <name type="scientific">Oxyplasma meridianum</name>
    <dbReference type="NCBI Taxonomy" id="3073602"/>
    <lineage>
        <taxon>Archaea</taxon>
        <taxon>Methanobacteriati</taxon>
        <taxon>Thermoplasmatota</taxon>
        <taxon>Thermoplasmata</taxon>
        <taxon>Thermoplasmatales</taxon>
        <taxon>Thermoplasmataceae</taxon>
        <taxon>Oxyplasma</taxon>
    </lineage>
</organism>
<name>A0AAX4NH57_9ARCH</name>
<dbReference type="EMBL" id="CP133772">
    <property type="protein sequence ID" value="WYY00127.1"/>
    <property type="molecule type" value="Genomic_DNA"/>
</dbReference>
<dbReference type="GeneID" id="95967413"/>
<dbReference type="RefSeq" id="WP_393972080.1">
    <property type="nucleotide sequence ID" value="NZ_CP133772.1"/>
</dbReference>
<protein>
    <submittedName>
        <fullName evidence="1">Uncharacterized protein</fullName>
    </submittedName>
</protein>